<reference evidence="1 2" key="1">
    <citation type="submission" date="2016-10" db="EMBL/GenBank/DDBJ databases">
        <authorList>
            <person name="de Groot N.N."/>
        </authorList>
    </citation>
    <scope>NUCLEOTIDE SEQUENCE [LARGE SCALE GENOMIC DNA]</scope>
    <source>
        <strain evidence="1 2">D15d</strain>
    </source>
</reference>
<proteinExistence type="predicted"/>
<dbReference type="EMBL" id="FNUL01000005">
    <property type="protein sequence ID" value="SEF63849.1"/>
    <property type="molecule type" value="Genomic_DNA"/>
</dbReference>
<evidence type="ECO:0000313" key="1">
    <source>
        <dbReference type="EMBL" id="SEF63849.1"/>
    </source>
</evidence>
<evidence type="ECO:0000313" key="2">
    <source>
        <dbReference type="Proteomes" id="UP000236726"/>
    </source>
</evidence>
<dbReference type="Proteomes" id="UP000236726">
    <property type="component" value="Unassembled WGS sequence"/>
</dbReference>
<keyword evidence="2" id="KW-1185">Reference proteome</keyword>
<sequence length="33" mass="4009">MVRVGYASYVKYEREKTWAHGPNLDDFYISLWI</sequence>
<accession>A0A1H5TM57</accession>
<gene>
    <name evidence="1" type="ORF">SAMN05216537_10519</name>
</gene>
<dbReference type="STRING" id="1410661.GCA_000702205_00779"/>
<dbReference type="AlphaFoldDB" id="A0A1H5TM57"/>
<protein>
    <submittedName>
        <fullName evidence="1">Uncharacterized protein</fullName>
    </submittedName>
</protein>
<name>A0A1H5TM57_9FIRM</name>
<organism evidence="1 2">
    <name type="scientific">Lachnospira multipara</name>
    <dbReference type="NCBI Taxonomy" id="28051"/>
    <lineage>
        <taxon>Bacteria</taxon>
        <taxon>Bacillati</taxon>
        <taxon>Bacillota</taxon>
        <taxon>Clostridia</taxon>
        <taxon>Lachnospirales</taxon>
        <taxon>Lachnospiraceae</taxon>
        <taxon>Lachnospira</taxon>
    </lineage>
</organism>